<keyword evidence="6 9" id="KW-0472">Membrane</keyword>
<dbReference type="InterPro" id="IPR004117">
    <property type="entry name" value="7tm6_olfct_rcpt"/>
</dbReference>
<evidence type="ECO:0000256" key="4">
    <source>
        <dbReference type="ARBA" id="ARBA00022725"/>
    </source>
</evidence>
<evidence type="ECO:0000313" key="10">
    <source>
        <dbReference type="EMBL" id="VVC96994.1"/>
    </source>
</evidence>
<proteinExistence type="predicted"/>
<dbReference type="Pfam" id="PF02949">
    <property type="entry name" value="7tm_6"/>
    <property type="match status" value="1"/>
</dbReference>
<feature type="transmembrane region" description="Helical" evidence="9">
    <location>
        <begin position="6"/>
        <end position="26"/>
    </location>
</feature>
<feature type="non-terminal residue" evidence="10">
    <location>
        <position position="219"/>
    </location>
</feature>
<accession>A0A5E4QFB9</accession>
<keyword evidence="7" id="KW-0675">Receptor</keyword>
<dbReference type="GO" id="GO:0005549">
    <property type="term" value="F:odorant binding"/>
    <property type="evidence" value="ECO:0007669"/>
    <property type="project" value="InterPro"/>
</dbReference>
<sequence length="219" mass="25507">MKNDFIQVLLNFSLTAVSLISISKNIRTVCYQRRWNEIYCMISKEEISNLNNGEFKIQKLMKDYIVYARVVTYLYWSTAVVTCIALLISPFLKFATNPIYRELVHNGTEPYPQIFKIMENANQCNNDVMPVQLSLNWFHFSDNHCSTSSWVDRGVFNSNWWMGDVRKRRLLLLLAGKMSNPFIFKAGPFTVLSVQTFVDIMKGSYSFYTLFTCVDESTE</sequence>
<evidence type="ECO:0000256" key="9">
    <source>
        <dbReference type="SAM" id="Phobius"/>
    </source>
</evidence>
<reference evidence="10 11" key="1">
    <citation type="submission" date="2017-07" db="EMBL/GenBank/DDBJ databases">
        <authorList>
            <person name="Talla V."/>
            <person name="Backstrom N."/>
        </authorList>
    </citation>
    <scope>NUCLEOTIDE SEQUENCE [LARGE SCALE GENOMIC DNA]</scope>
</reference>
<evidence type="ECO:0008006" key="12">
    <source>
        <dbReference type="Google" id="ProtNLM"/>
    </source>
</evidence>
<keyword evidence="11" id="KW-1185">Reference proteome</keyword>
<comment type="subcellular location">
    <subcellularLocation>
        <location evidence="1">Membrane</location>
        <topology evidence="1">Multi-pass membrane protein</topology>
    </subcellularLocation>
</comment>
<evidence type="ECO:0000256" key="6">
    <source>
        <dbReference type="ARBA" id="ARBA00023136"/>
    </source>
</evidence>
<evidence type="ECO:0000256" key="2">
    <source>
        <dbReference type="ARBA" id="ARBA00022606"/>
    </source>
</evidence>
<dbReference type="Proteomes" id="UP000324832">
    <property type="component" value="Unassembled WGS sequence"/>
</dbReference>
<evidence type="ECO:0000256" key="5">
    <source>
        <dbReference type="ARBA" id="ARBA00022989"/>
    </source>
</evidence>
<evidence type="ECO:0000256" key="3">
    <source>
        <dbReference type="ARBA" id="ARBA00022692"/>
    </source>
</evidence>
<evidence type="ECO:0000256" key="1">
    <source>
        <dbReference type="ARBA" id="ARBA00004141"/>
    </source>
</evidence>
<feature type="transmembrane region" description="Helical" evidence="9">
    <location>
        <begin position="66"/>
        <end position="92"/>
    </location>
</feature>
<name>A0A5E4QFB9_9NEOP</name>
<keyword evidence="4" id="KW-0552">Olfaction</keyword>
<dbReference type="GO" id="GO:0004984">
    <property type="term" value="F:olfactory receptor activity"/>
    <property type="evidence" value="ECO:0007669"/>
    <property type="project" value="InterPro"/>
</dbReference>
<dbReference type="EMBL" id="FZQP02002968">
    <property type="protein sequence ID" value="VVC96994.1"/>
    <property type="molecule type" value="Genomic_DNA"/>
</dbReference>
<keyword evidence="2" id="KW-0716">Sensory transduction</keyword>
<keyword evidence="8" id="KW-0807">Transducer</keyword>
<keyword evidence="5 9" id="KW-1133">Transmembrane helix</keyword>
<dbReference type="GO" id="GO:0007165">
    <property type="term" value="P:signal transduction"/>
    <property type="evidence" value="ECO:0007669"/>
    <property type="project" value="UniProtKB-KW"/>
</dbReference>
<protein>
    <recommendedName>
        <fullName evidence="12">Odorant receptor</fullName>
    </recommendedName>
</protein>
<keyword evidence="3 9" id="KW-0812">Transmembrane</keyword>
<evidence type="ECO:0000256" key="8">
    <source>
        <dbReference type="ARBA" id="ARBA00023224"/>
    </source>
</evidence>
<dbReference type="GO" id="GO:0016020">
    <property type="term" value="C:membrane"/>
    <property type="evidence" value="ECO:0007669"/>
    <property type="project" value="UniProtKB-SubCell"/>
</dbReference>
<organism evidence="10 11">
    <name type="scientific">Leptidea sinapis</name>
    <dbReference type="NCBI Taxonomy" id="189913"/>
    <lineage>
        <taxon>Eukaryota</taxon>
        <taxon>Metazoa</taxon>
        <taxon>Ecdysozoa</taxon>
        <taxon>Arthropoda</taxon>
        <taxon>Hexapoda</taxon>
        <taxon>Insecta</taxon>
        <taxon>Pterygota</taxon>
        <taxon>Neoptera</taxon>
        <taxon>Endopterygota</taxon>
        <taxon>Lepidoptera</taxon>
        <taxon>Glossata</taxon>
        <taxon>Ditrysia</taxon>
        <taxon>Papilionoidea</taxon>
        <taxon>Pieridae</taxon>
        <taxon>Dismorphiinae</taxon>
        <taxon>Leptidea</taxon>
    </lineage>
</organism>
<evidence type="ECO:0000313" key="11">
    <source>
        <dbReference type="Proteomes" id="UP000324832"/>
    </source>
</evidence>
<dbReference type="AlphaFoldDB" id="A0A5E4QFB9"/>
<gene>
    <name evidence="10" type="ORF">LSINAPIS_LOCUS8378</name>
</gene>
<evidence type="ECO:0000256" key="7">
    <source>
        <dbReference type="ARBA" id="ARBA00023170"/>
    </source>
</evidence>